<accession>A0A5E4N4E8</accession>
<dbReference type="CDD" id="cd17335">
    <property type="entry name" value="MFS_MFSD6"/>
    <property type="match status" value="1"/>
</dbReference>
<evidence type="ECO:0000256" key="3">
    <source>
        <dbReference type="ARBA" id="ARBA00022692"/>
    </source>
</evidence>
<feature type="transmembrane region" description="Helical" evidence="6">
    <location>
        <begin position="274"/>
        <end position="296"/>
    </location>
</feature>
<proteinExistence type="inferred from homology"/>
<feature type="transmembrane region" description="Helical" evidence="6">
    <location>
        <begin position="392"/>
        <end position="412"/>
    </location>
</feature>
<gene>
    <name evidence="8" type="ORF">CINCED_3A019081</name>
</gene>
<keyword evidence="5 6" id="KW-0472">Membrane</keyword>
<dbReference type="AlphaFoldDB" id="A0A5E4N4E8"/>
<protein>
    <submittedName>
        <fullName evidence="8">Major facilitator superfamily domain,Major facilitator superfamily associated domain</fullName>
    </submittedName>
</protein>
<keyword evidence="3 6" id="KW-0812">Transmembrane</keyword>
<evidence type="ECO:0000256" key="5">
    <source>
        <dbReference type="ARBA" id="ARBA00023136"/>
    </source>
</evidence>
<dbReference type="OrthoDB" id="515887at2759"/>
<feature type="domain" description="Major facilitator superfamily associated" evidence="7">
    <location>
        <begin position="11"/>
        <end position="396"/>
    </location>
</feature>
<feature type="transmembrane region" description="Helical" evidence="6">
    <location>
        <begin position="229"/>
        <end position="254"/>
    </location>
</feature>
<dbReference type="SUPFAM" id="SSF103473">
    <property type="entry name" value="MFS general substrate transporter"/>
    <property type="match status" value="1"/>
</dbReference>
<feature type="transmembrane region" description="Helical" evidence="6">
    <location>
        <begin position="188"/>
        <end position="208"/>
    </location>
</feature>
<dbReference type="PANTHER" id="PTHR16172">
    <property type="entry name" value="MAJOR FACILITATOR SUPERFAMILY DOMAIN-CONTAINING PROTEIN 6-LIKE"/>
    <property type="match status" value="1"/>
</dbReference>
<feature type="transmembrane region" description="Helical" evidence="6">
    <location>
        <begin position="12"/>
        <end position="31"/>
    </location>
</feature>
<sequence>MHFFQINEKLLIMKMHYFFGLAATAPIIPFLSTISKQRGYSPLIVGLIFTVSSLVSLVMRPLVGFITDKYKCYKLALMASILTNFAIVCALLQMPDSAVRDEINDAYLFRSPLFLMYFVMIVLFFTSVGVKTVTEDTICMNLLGKDTHKYGKQRVWGAIGWGTSSIVSGACVDWYSKGQEQKNYLPGYLISLLCYIIDLYAVSKIKVVQKNNDKIIASNVKKLFTSFKVPIFLLWIVVFGVFNSFIWYFTFWYMEDLSNIYHPETKPWIKTIQGFSLTVQCFGGEIPFFYLSGLIIKRVGHMNVFSLMFFTFAVRFFLYSIIKNPIWVLPVESCNGITFALAYSAAISYTCLLSPVGFEGTLQGIVGTSINGIGSPIGSFVGGYLFNRFGSIFSYKILSGVALTTCVSQIVINQLTNRLSKPKRVEESPCTTPKIDERFNNITQKNDI</sequence>
<keyword evidence="4 6" id="KW-1133">Transmembrane helix</keyword>
<feature type="transmembrane region" description="Helical" evidence="6">
    <location>
        <begin position="75"/>
        <end position="94"/>
    </location>
</feature>
<evidence type="ECO:0000313" key="8">
    <source>
        <dbReference type="EMBL" id="VVC36477.1"/>
    </source>
</evidence>
<dbReference type="PANTHER" id="PTHR16172:SF30">
    <property type="entry name" value="SUGAR BABY, ISOFORM C"/>
    <property type="match status" value="1"/>
</dbReference>
<name>A0A5E4N4E8_9HEMI</name>
<evidence type="ECO:0000256" key="1">
    <source>
        <dbReference type="ARBA" id="ARBA00004141"/>
    </source>
</evidence>
<comment type="subcellular location">
    <subcellularLocation>
        <location evidence="1">Membrane</location>
        <topology evidence="1">Multi-pass membrane protein</topology>
    </subcellularLocation>
</comment>
<feature type="transmembrane region" description="Helical" evidence="6">
    <location>
        <begin position="114"/>
        <end position="134"/>
    </location>
</feature>
<comment type="similarity">
    <text evidence="2">Belongs to the major facilitator superfamily. MFSD6 family.</text>
</comment>
<dbReference type="Proteomes" id="UP000325440">
    <property type="component" value="Unassembled WGS sequence"/>
</dbReference>
<evidence type="ECO:0000313" key="9">
    <source>
        <dbReference type="Proteomes" id="UP000325440"/>
    </source>
</evidence>
<reference evidence="8 9" key="1">
    <citation type="submission" date="2019-08" db="EMBL/GenBank/DDBJ databases">
        <authorList>
            <person name="Alioto T."/>
            <person name="Alioto T."/>
            <person name="Gomez Garrido J."/>
        </authorList>
    </citation>
    <scope>NUCLEOTIDE SEQUENCE [LARGE SCALE GENOMIC DNA]</scope>
</reference>
<feature type="transmembrane region" description="Helical" evidence="6">
    <location>
        <begin position="43"/>
        <end position="63"/>
    </location>
</feature>
<dbReference type="InterPro" id="IPR024989">
    <property type="entry name" value="MFS_assoc_dom"/>
</dbReference>
<evidence type="ECO:0000256" key="2">
    <source>
        <dbReference type="ARBA" id="ARBA00005241"/>
    </source>
</evidence>
<evidence type="ECO:0000256" key="4">
    <source>
        <dbReference type="ARBA" id="ARBA00022989"/>
    </source>
</evidence>
<dbReference type="EMBL" id="CABPRJ010001433">
    <property type="protein sequence ID" value="VVC36477.1"/>
    <property type="molecule type" value="Genomic_DNA"/>
</dbReference>
<feature type="transmembrane region" description="Helical" evidence="6">
    <location>
        <begin position="155"/>
        <end position="176"/>
    </location>
</feature>
<dbReference type="InterPro" id="IPR051717">
    <property type="entry name" value="MFS_MFSD6"/>
</dbReference>
<evidence type="ECO:0000259" key="7">
    <source>
        <dbReference type="Pfam" id="PF12832"/>
    </source>
</evidence>
<evidence type="ECO:0000256" key="6">
    <source>
        <dbReference type="SAM" id="Phobius"/>
    </source>
</evidence>
<dbReference type="InterPro" id="IPR036259">
    <property type="entry name" value="MFS_trans_sf"/>
</dbReference>
<feature type="transmembrane region" description="Helical" evidence="6">
    <location>
        <begin position="337"/>
        <end position="358"/>
    </location>
</feature>
<dbReference type="GO" id="GO:0016020">
    <property type="term" value="C:membrane"/>
    <property type="evidence" value="ECO:0007669"/>
    <property type="project" value="UniProtKB-SubCell"/>
</dbReference>
<keyword evidence="9" id="KW-1185">Reference proteome</keyword>
<organism evidence="8 9">
    <name type="scientific">Cinara cedri</name>
    <dbReference type="NCBI Taxonomy" id="506608"/>
    <lineage>
        <taxon>Eukaryota</taxon>
        <taxon>Metazoa</taxon>
        <taxon>Ecdysozoa</taxon>
        <taxon>Arthropoda</taxon>
        <taxon>Hexapoda</taxon>
        <taxon>Insecta</taxon>
        <taxon>Pterygota</taxon>
        <taxon>Neoptera</taxon>
        <taxon>Paraneoptera</taxon>
        <taxon>Hemiptera</taxon>
        <taxon>Sternorrhyncha</taxon>
        <taxon>Aphidomorpha</taxon>
        <taxon>Aphidoidea</taxon>
        <taxon>Aphididae</taxon>
        <taxon>Lachninae</taxon>
        <taxon>Cinara</taxon>
    </lineage>
</organism>
<dbReference type="Pfam" id="PF12832">
    <property type="entry name" value="MFS_1_like"/>
    <property type="match status" value="1"/>
</dbReference>
<feature type="transmembrane region" description="Helical" evidence="6">
    <location>
        <begin position="365"/>
        <end position="386"/>
    </location>
</feature>
<dbReference type="Gene3D" id="1.20.1250.20">
    <property type="entry name" value="MFS general substrate transporter like domains"/>
    <property type="match status" value="2"/>
</dbReference>
<feature type="transmembrane region" description="Helical" evidence="6">
    <location>
        <begin position="303"/>
        <end position="322"/>
    </location>
</feature>